<organism evidence="2">
    <name type="scientific">Vespa magnifica</name>
    <name type="common">Hornet</name>
    <dbReference type="NCBI Taxonomy" id="202807"/>
    <lineage>
        <taxon>Eukaryota</taxon>
        <taxon>Metazoa</taxon>
        <taxon>Ecdysozoa</taxon>
        <taxon>Arthropoda</taxon>
        <taxon>Hexapoda</taxon>
        <taxon>Insecta</taxon>
        <taxon>Pterygota</taxon>
        <taxon>Neoptera</taxon>
        <taxon>Endopterygota</taxon>
        <taxon>Hymenoptera</taxon>
        <taxon>Apocrita</taxon>
        <taxon>Aculeata</taxon>
        <taxon>Vespoidea</taxon>
        <taxon>Vespidae</taxon>
        <taxon>Vespinae</taxon>
        <taxon>Vespa</taxon>
    </lineage>
</organism>
<feature type="region of interest" description="Disordered" evidence="1">
    <location>
        <begin position="34"/>
        <end position="55"/>
    </location>
</feature>
<sequence>MKSTFLILFFAIAAILALFEVNAEPLAEPLANPLAEPEADPWAGRPPGFSPFRID</sequence>
<name>Q0PQX8_VESMG</name>
<protein>
    <submittedName>
        <fullName evidence="2">Vespakinin-M</fullName>
    </submittedName>
</protein>
<evidence type="ECO:0000256" key="1">
    <source>
        <dbReference type="SAM" id="MobiDB-lite"/>
    </source>
</evidence>
<accession>Q0PQX8</accession>
<dbReference type="AlphaFoldDB" id="Q0PQX8"/>
<evidence type="ECO:0000313" key="2">
    <source>
        <dbReference type="EMBL" id="ABG75944.1"/>
    </source>
</evidence>
<dbReference type="EMBL" id="DQ780005">
    <property type="protein sequence ID" value="ABG75944.1"/>
    <property type="molecule type" value="mRNA"/>
</dbReference>
<reference evidence="2" key="2">
    <citation type="submission" date="2006-06" db="EMBL/GenBank/DDBJ databases">
        <title>Purification and cDNA cloning of a wasp venom vespakinin-M from Vespa magnifica.</title>
        <authorList>
            <person name="Lai R."/>
            <person name="Yang H."/>
            <person name="Zhou Z."/>
        </authorList>
    </citation>
    <scope>NUCLEOTIDE SEQUENCE</scope>
    <source>
        <tissue evidence="2">Venom</tissue>
    </source>
</reference>
<proteinExistence type="evidence at transcript level"/>
<reference evidence="2" key="1">
    <citation type="journal article" date="2006" name="Biochem. Biophys. Res. Commun.">
        <title>The first report of kininogen from invertebrates.</title>
        <authorList>
            <person name="Zhou Z."/>
            <person name="Yang H."/>
            <person name="Xu X."/>
            <person name="Wang X."/>
            <person name="Lai R."/>
        </authorList>
    </citation>
    <scope>NUCLEOTIDE SEQUENCE</scope>
    <source>
        <tissue evidence="2">Venom</tissue>
    </source>
</reference>
<dbReference type="TCDB" id="1.C.52.1.15">
    <property type="family name" value="the dermaseptin (dermaseptin) family"/>
</dbReference>